<evidence type="ECO:0000256" key="2">
    <source>
        <dbReference type="ARBA" id="ARBA00022443"/>
    </source>
</evidence>
<dbReference type="PROSITE" id="PS50001">
    <property type="entry name" value="SH2"/>
    <property type="match status" value="1"/>
</dbReference>
<dbReference type="PROSITE" id="PS50017">
    <property type="entry name" value="DEATH_DOMAIN"/>
    <property type="match status" value="1"/>
</dbReference>
<comment type="catalytic activity">
    <reaction evidence="9">
        <text>L-threonyl-[protein] + ATP = O-phospho-L-threonyl-[protein] + ADP + H(+)</text>
        <dbReference type="Rhea" id="RHEA:46608"/>
        <dbReference type="Rhea" id="RHEA-COMP:11060"/>
        <dbReference type="Rhea" id="RHEA-COMP:11605"/>
        <dbReference type="ChEBI" id="CHEBI:15378"/>
        <dbReference type="ChEBI" id="CHEBI:30013"/>
        <dbReference type="ChEBI" id="CHEBI:30616"/>
        <dbReference type="ChEBI" id="CHEBI:61977"/>
        <dbReference type="ChEBI" id="CHEBI:456216"/>
        <dbReference type="EC" id="2.7.11.1"/>
    </reaction>
</comment>
<dbReference type="SUPFAM" id="SSF50044">
    <property type="entry name" value="SH3-domain"/>
    <property type="match status" value="1"/>
</dbReference>
<reference evidence="18 19" key="1">
    <citation type="submission" date="2024-11" db="EMBL/GenBank/DDBJ databases">
        <title>Chromosome-level genome assembly of the freshwater bivalve Anodonta woodiana.</title>
        <authorList>
            <person name="Chen X."/>
        </authorList>
    </citation>
    <scope>NUCLEOTIDE SEQUENCE [LARGE SCALE GENOMIC DNA]</scope>
    <source>
        <strain evidence="18">MN2024</strain>
        <tissue evidence="18">Gills</tissue>
    </source>
</reference>
<evidence type="ECO:0000256" key="9">
    <source>
        <dbReference type="ARBA" id="ARBA00047899"/>
    </source>
</evidence>
<dbReference type="InterPro" id="IPR036388">
    <property type="entry name" value="WH-like_DNA-bd_sf"/>
</dbReference>
<dbReference type="InterPro" id="IPR001452">
    <property type="entry name" value="SH3_domain"/>
</dbReference>
<name>A0ABD3V2K1_SINWO</name>
<dbReference type="GO" id="GO:0005524">
    <property type="term" value="F:ATP binding"/>
    <property type="evidence" value="ECO:0007669"/>
    <property type="project" value="UniProtKB-KW"/>
</dbReference>
<evidence type="ECO:0000259" key="17">
    <source>
        <dbReference type="PROSITE" id="PS51424"/>
    </source>
</evidence>
<dbReference type="SMART" id="SM00252">
    <property type="entry name" value="SH2"/>
    <property type="match status" value="2"/>
</dbReference>
<evidence type="ECO:0000256" key="10">
    <source>
        <dbReference type="ARBA" id="ARBA00048679"/>
    </source>
</evidence>
<keyword evidence="5" id="KW-0547">Nucleotide-binding</keyword>
<evidence type="ECO:0000259" key="14">
    <source>
        <dbReference type="PROSITE" id="PS50001"/>
    </source>
</evidence>
<dbReference type="InterPro" id="IPR036860">
    <property type="entry name" value="SH2_dom_sf"/>
</dbReference>
<evidence type="ECO:0000256" key="11">
    <source>
        <dbReference type="PROSITE-ProRule" id="PRU00191"/>
    </source>
</evidence>
<evidence type="ECO:0000313" key="19">
    <source>
        <dbReference type="Proteomes" id="UP001634394"/>
    </source>
</evidence>
<keyword evidence="19" id="KW-1185">Reference proteome</keyword>
<dbReference type="InterPro" id="IPR032171">
    <property type="entry name" value="COR-A"/>
</dbReference>
<evidence type="ECO:0000256" key="12">
    <source>
        <dbReference type="PROSITE-ProRule" id="PRU00192"/>
    </source>
</evidence>
<dbReference type="PROSITE" id="PS51424">
    <property type="entry name" value="ROC"/>
    <property type="match status" value="1"/>
</dbReference>
<evidence type="ECO:0000256" key="13">
    <source>
        <dbReference type="SAM" id="MobiDB-lite"/>
    </source>
</evidence>
<dbReference type="InterPro" id="IPR020859">
    <property type="entry name" value="ROC"/>
</dbReference>
<dbReference type="Pfam" id="PF16095">
    <property type="entry name" value="COR-A"/>
    <property type="match status" value="1"/>
</dbReference>
<dbReference type="SUPFAM" id="SSF47986">
    <property type="entry name" value="DEATH domain"/>
    <property type="match status" value="1"/>
</dbReference>
<sequence length="1195" mass="135548">MNESIIADTLVIATTTWHTPVLSDIPFFAGQVLKVLAPAASSKSMYMAEDGYGIRGNIPKDKVRPVPDVVDEDLFLVDCNKVIAEKMLVHRENGTFLVRQNPHEPDRIVVSAKFDSIVHFRIQKHGTELCMSNRTFRSIPELVLACSEEPGLNGKLLTSWLKTANHPLPDIACPIVSRETFRSRIIAGPMMKATKSYNCSDFRCLRIIENNIYEILRGCRDPKWLIAKDSQGNEGYVPLIYLESHIPEWFHGRLDREKAEQLLYHTGRDGTFLVRERIQKPGSYVLSVWCPDEIVHIQIMFQNGVLVTGSNSKLPSFTCVFDLIGYYKSQGVFWTQDDRCVRFLFPLTCAEASLPGEIQQMDIGSINLYFEALEAGTEKVSDIRVMVLGHYGAGKTSLIRRLLGQQAGEPDSTNGIDVHVKKCRIKLDTGEWEYISQVDDEDETSERLARLIEKRASPMDDSWVSSGNASPDSSAKQGFYLPDDEQSCDTAKPGITDNREEKEILQQNTGFSTPKGLIFHPDGTSTPDSGKNVYIHRTEGSHESALSRAHNLSKKQLNKIAEILQKVDKTGKVRTHPCMISVWDFAGQFIFYATHQLFLCPRAVYLLVFDLSKPLELEVVDEDFPLRGVDMQSTKVSSFGLLWLKSIHTFCGTVPGQPPVILVGTHFDKLEGSFESKKEKAELYFEKFRTLLDKSPLLEHIVPSDFYINTLDVNWSIEPLRMAIMKAAEEFSVKEIPAKWIPLERALLKMRRKKKLATIGNIIRADKANEVSIRNMDQIRLFLRYHHMIGTIVYFDEEELSHDDPVVLDPQWIIDAFKSIITATRFCQMHADLRGFWTDLKEKAILQKELITAIWSQDETTGFFRHKDKLLQYMEKLDIIARPKVHSVDSDSLHEASYYFVPSLLRAGGSDPLLSELEHKKNRSSALCIVFNEGYAPPAIFHRLIGASLNKWPVMEFDGHPQLFADTAAFDLDSHHSFLLRIAGNIIQICVYNLCDMELEYVHCDKVRRFVRATLKTELGRYQQTSPYTLCVQCEGSSLKSASVLSCTELMEKGMLPCKSHGKIHSVKAEILLSCWYSDKFKNTSTGTQREIWFEMTSSESRYRSLTELDLSRISKGLGANWELIGVALGVSQAQIDQSKLENPHSVAVQIFDVLMKWKRKLPKEASVDALVQALLETQSVHVDWEVVKNVVDRI</sequence>
<dbReference type="PANTHER" id="PTHR19969:SF5">
    <property type="entry name" value="CRK-LIKE PROTEIN"/>
    <property type="match status" value="1"/>
</dbReference>
<keyword evidence="8 11" id="KW-0727">SH2 domain</keyword>
<dbReference type="Proteomes" id="UP001634394">
    <property type="component" value="Unassembled WGS sequence"/>
</dbReference>
<evidence type="ECO:0000256" key="5">
    <source>
        <dbReference type="ARBA" id="ARBA00022741"/>
    </source>
</evidence>
<protein>
    <recommendedName>
        <fullName evidence="1">non-specific serine/threonine protein kinase</fullName>
        <ecNumber evidence="1">2.7.11.1</ecNumber>
    </recommendedName>
</protein>
<dbReference type="EMBL" id="JBJQND010000014">
    <property type="protein sequence ID" value="KAL3855879.1"/>
    <property type="molecule type" value="Genomic_DNA"/>
</dbReference>
<feature type="region of interest" description="Disordered" evidence="13">
    <location>
        <begin position="459"/>
        <end position="500"/>
    </location>
</feature>
<feature type="region of interest" description="Disordered" evidence="13">
    <location>
        <begin position="511"/>
        <end position="530"/>
    </location>
</feature>
<dbReference type="PROSITE" id="PS50002">
    <property type="entry name" value="SH3"/>
    <property type="match status" value="1"/>
</dbReference>
<dbReference type="SMART" id="SM00005">
    <property type="entry name" value="DEATH"/>
    <property type="match status" value="1"/>
</dbReference>
<evidence type="ECO:0000256" key="3">
    <source>
        <dbReference type="ARBA" id="ARBA00022679"/>
    </source>
</evidence>
<dbReference type="GO" id="GO:0016301">
    <property type="term" value="F:kinase activity"/>
    <property type="evidence" value="ECO:0007669"/>
    <property type="project" value="UniProtKB-KW"/>
</dbReference>
<dbReference type="Pfam" id="PF00531">
    <property type="entry name" value="Death"/>
    <property type="match status" value="1"/>
</dbReference>
<dbReference type="Gene3D" id="1.10.533.10">
    <property type="entry name" value="Death Domain, Fas"/>
    <property type="match status" value="1"/>
</dbReference>
<dbReference type="SUPFAM" id="SSF52540">
    <property type="entry name" value="P-loop containing nucleoside triphosphate hydrolases"/>
    <property type="match status" value="1"/>
</dbReference>
<dbReference type="PRINTS" id="PR00401">
    <property type="entry name" value="SH2DOMAIN"/>
</dbReference>
<feature type="compositionally biased region" description="Polar residues" evidence="13">
    <location>
        <begin position="463"/>
        <end position="476"/>
    </location>
</feature>
<dbReference type="InterPro" id="IPR000488">
    <property type="entry name" value="Death_dom"/>
</dbReference>
<keyword evidence="4" id="KW-0677">Repeat</keyword>
<dbReference type="Pfam" id="PF00017">
    <property type="entry name" value="SH2"/>
    <property type="match status" value="2"/>
</dbReference>
<evidence type="ECO:0000259" key="15">
    <source>
        <dbReference type="PROSITE" id="PS50002"/>
    </source>
</evidence>
<evidence type="ECO:0000256" key="1">
    <source>
        <dbReference type="ARBA" id="ARBA00012513"/>
    </source>
</evidence>
<dbReference type="InterPro" id="IPR000980">
    <property type="entry name" value="SH2"/>
</dbReference>
<dbReference type="CDD" id="cd00173">
    <property type="entry name" value="SH2"/>
    <property type="match status" value="1"/>
</dbReference>
<accession>A0ABD3V2K1</accession>
<evidence type="ECO:0000259" key="16">
    <source>
        <dbReference type="PROSITE" id="PS50017"/>
    </source>
</evidence>
<dbReference type="PANTHER" id="PTHR19969">
    <property type="entry name" value="SH2-SH3 ADAPTOR PROTEIN-RELATED"/>
    <property type="match status" value="1"/>
</dbReference>
<keyword evidence="2 12" id="KW-0728">SH3 domain</keyword>
<evidence type="ECO:0000313" key="18">
    <source>
        <dbReference type="EMBL" id="KAL3855879.1"/>
    </source>
</evidence>
<dbReference type="Gene3D" id="1.10.10.10">
    <property type="entry name" value="Winged helix-like DNA-binding domain superfamily/Winged helix DNA-binding domain"/>
    <property type="match status" value="1"/>
</dbReference>
<comment type="catalytic activity">
    <reaction evidence="10">
        <text>L-seryl-[protein] + ATP = O-phospho-L-seryl-[protein] + ADP + H(+)</text>
        <dbReference type="Rhea" id="RHEA:17989"/>
        <dbReference type="Rhea" id="RHEA-COMP:9863"/>
        <dbReference type="Rhea" id="RHEA-COMP:11604"/>
        <dbReference type="ChEBI" id="CHEBI:15378"/>
        <dbReference type="ChEBI" id="CHEBI:29999"/>
        <dbReference type="ChEBI" id="CHEBI:30616"/>
        <dbReference type="ChEBI" id="CHEBI:83421"/>
        <dbReference type="ChEBI" id="CHEBI:456216"/>
        <dbReference type="EC" id="2.7.11.1"/>
    </reaction>
</comment>
<dbReference type="InterPro" id="IPR036028">
    <property type="entry name" value="SH3-like_dom_sf"/>
</dbReference>
<keyword evidence="3" id="KW-0808">Transferase</keyword>
<evidence type="ECO:0000256" key="6">
    <source>
        <dbReference type="ARBA" id="ARBA00022777"/>
    </source>
</evidence>
<dbReference type="InterPro" id="IPR051184">
    <property type="entry name" value="Tyrosine-phos_adapter"/>
</dbReference>
<dbReference type="Pfam" id="PF08477">
    <property type="entry name" value="Roc"/>
    <property type="match status" value="1"/>
</dbReference>
<keyword evidence="6" id="KW-0418">Kinase</keyword>
<gene>
    <name evidence="18" type="ORF">ACJMK2_015076</name>
</gene>
<dbReference type="Gene3D" id="3.40.50.300">
    <property type="entry name" value="P-loop containing nucleotide triphosphate hydrolases"/>
    <property type="match status" value="2"/>
</dbReference>
<feature type="domain" description="SH3" evidence="15">
    <location>
        <begin position="186"/>
        <end position="247"/>
    </location>
</feature>
<dbReference type="EC" id="2.7.11.1" evidence="1"/>
<feature type="domain" description="SH2" evidence="14">
    <location>
        <begin position="249"/>
        <end position="347"/>
    </location>
</feature>
<dbReference type="Gene3D" id="3.30.505.10">
    <property type="entry name" value="SH2 domain"/>
    <property type="match status" value="2"/>
</dbReference>
<evidence type="ECO:0000256" key="8">
    <source>
        <dbReference type="ARBA" id="ARBA00022999"/>
    </source>
</evidence>
<organism evidence="18 19">
    <name type="scientific">Sinanodonta woodiana</name>
    <name type="common">Chinese pond mussel</name>
    <name type="synonym">Anodonta woodiana</name>
    <dbReference type="NCBI Taxonomy" id="1069815"/>
    <lineage>
        <taxon>Eukaryota</taxon>
        <taxon>Metazoa</taxon>
        <taxon>Spiralia</taxon>
        <taxon>Lophotrochozoa</taxon>
        <taxon>Mollusca</taxon>
        <taxon>Bivalvia</taxon>
        <taxon>Autobranchia</taxon>
        <taxon>Heteroconchia</taxon>
        <taxon>Palaeoheterodonta</taxon>
        <taxon>Unionida</taxon>
        <taxon>Unionoidea</taxon>
        <taxon>Unionidae</taxon>
        <taxon>Unioninae</taxon>
        <taxon>Sinanodonta</taxon>
    </lineage>
</organism>
<keyword evidence="7" id="KW-0067">ATP-binding</keyword>
<comment type="caution">
    <text evidence="18">The sequence shown here is derived from an EMBL/GenBank/DDBJ whole genome shotgun (WGS) entry which is preliminary data.</text>
</comment>
<evidence type="ECO:0000256" key="4">
    <source>
        <dbReference type="ARBA" id="ARBA00022737"/>
    </source>
</evidence>
<dbReference type="SUPFAM" id="SSF55550">
    <property type="entry name" value="SH2 domain"/>
    <property type="match status" value="2"/>
</dbReference>
<dbReference type="AlphaFoldDB" id="A0ABD3V2K1"/>
<evidence type="ECO:0000256" key="7">
    <source>
        <dbReference type="ARBA" id="ARBA00022840"/>
    </source>
</evidence>
<dbReference type="CDD" id="cd00882">
    <property type="entry name" value="Ras_like_GTPase"/>
    <property type="match status" value="1"/>
</dbReference>
<proteinExistence type="predicted"/>
<feature type="domain" description="Roc" evidence="17">
    <location>
        <begin position="376"/>
        <end position="731"/>
    </location>
</feature>
<dbReference type="InterPro" id="IPR027417">
    <property type="entry name" value="P-loop_NTPase"/>
</dbReference>
<feature type="domain" description="Death" evidence="16">
    <location>
        <begin position="1107"/>
        <end position="1175"/>
    </location>
</feature>
<dbReference type="InterPro" id="IPR011029">
    <property type="entry name" value="DEATH-like_dom_sf"/>
</dbReference>